<sequence length="474" mass="52153">MDTQPDPIPAIRIVPHIEGPRSLHFDIIEREVGDSVVIKIGRFTDKAFIPNRVTFKSKVVSRGHAEIWTEGNKFFIRDTKSSSGTFLNHVRLSAPSAESKAFQLKDGDVVQLGVDYQGGTEEIYRCVKMRIELNRSWQRQINPFSINALKQFKQLTGPEAFKHPTSDCCICLSGIGPFQALFLAPCSHVFHYKCIRPLLISHHPGFLCPLCRSFANLDAPIENQVDWEQILAEHEEVEKKGTTNGSNNDQNTENLPGKEVQVSGSQTSLLNSGSTTAVASYSKSQQVEIIQNMNQEIDERPNSSNSSINRSPSTPLNAPFSFAMPIPRSRKMSNSSDDVNDPNIMLSKTLPSSSPPISGTSFFDEIIDSGPSSPANQHQLHREQGESPRLGEITEEDESSVSPSSSNQTPNNPTHFQESGSSSSSTSDNDDDALFLGMRYIDVPSVSGKTEDAKVKGKGVDRFGTGRKEGEDVL</sequence>
<dbReference type="GO" id="GO:0006511">
    <property type="term" value="P:ubiquitin-dependent protein catabolic process"/>
    <property type="evidence" value="ECO:0007669"/>
    <property type="project" value="TreeGrafter"/>
</dbReference>
<feature type="compositionally biased region" description="Polar residues" evidence="7">
    <location>
        <begin position="262"/>
        <end position="271"/>
    </location>
</feature>
<organism evidence="10 11">
    <name type="scientific">Diversispora epigaea</name>
    <dbReference type="NCBI Taxonomy" id="1348612"/>
    <lineage>
        <taxon>Eukaryota</taxon>
        <taxon>Fungi</taxon>
        <taxon>Fungi incertae sedis</taxon>
        <taxon>Mucoromycota</taxon>
        <taxon>Glomeromycotina</taxon>
        <taxon>Glomeromycetes</taxon>
        <taxon>Diversisporales</taxon>
        <taxon>Diversisporaceae</taxon>
        <taxon>Diversispora</taxon>
    </lineage>
</organism>
<evidence type="ECO:0000259" key="8">
    <source>
        <dbReference type="PROSITE" id="PS50006"/>
    </source>
</evidence>
<feature type="compositionally biased region" description="Basic and acidic residues" evidence="7">
    <location>
        <begin position="449"/>
        <end position="474"/>
    </location>
</feature>
<dbReference type="GO" id="GO:0016567">
    <property type="term" value="P:protein ubiquitination"/>
    <property type="evidence" value="ECO:0007669"/>
    <property type="project" value="TreeGrafter"/>
</dbReference>
<dbReference type="PANTHER" id="PTHR15067:SF7">
    <property type="entry name" value="E3 UBIQUITIN-PROTEIN LIGASE DMA1-RELATED"/>
    <property type="match status" value="1"/>
</dbReference>
<accession>A0A397IQQ4</accession>
<keyword evidence="4" id="KW-0833">Ubl conjugation pathway</keyword>
<dbReference type="SUPFAM" id="SSF57850">
    <property type="entry name" value="RING/U-box"/>
    <property type="match status" value="1"/>
</dbReference>
<dbReference type="SMART" id="SM00184">
    <property type="entry name" value="RING"/>
    <property type="match status" value="1"/>
</dbReference>
<comment type="caution">
    <text evidence="10">The sequence shown here is derived from an EMBL/GenBank/DDBJ whole genome shotgun (WGS) entry which is preliminary data.</text>
</comment>
<feature type="compositionally biased region" description="Low complexity" evidence="7">
    <location>
        <begin position="302"/>
        <end position="313"/>
    </location>
</feature>
<dbReference type="InterPro" id="IPR013083">
    <property type="entry name" value="Znf_RING/FYVE/PHD"/>
</dbReference>
<dbReference type="Proteomes" id="UP000266861">
    <property type="component" value="Unassembled WGS sequence"/>
</dbReference>
<name>A0A397IQQ4_9GLOM</name>
<dbReference type="Pfam" id="PF17123">
    <property type="entry name" value="zf-RING_11"/>
    <property type="match status" value="1"/>
</dbReference>
<gene>
    <name evidence="10" type="ORF">Glove_166g198</name>
</gene>
<evidence type="ECO:0000256" key="3">
    <source>
        <dbReference type="ARBA" id="ARBA00022771"/>
    </source>
</evidence>
<dbReference type="STRING" id="1348612.A0A397IQQ4"/>
<dbReference type="GO" id="GO:0032153">
    <property type="term" value="C:cell division site"/>
    <property type="evidence" value="ECO:0007669"/>
    <property type="project" value="TreeGrafter"/>
</dbReference>
<feature type="region of interest" description="Disordered" evidence="7">
    <location>
        <begin position="298"/>
        <end position="474"/>
    </location>
</feature>
<feature type="compositionally biased region" description="Low complexity" evidence="7">
    <location>
        <begin position="400"/>
        <end position="427"/>
    </location>
</feature>
<dbReference type="SMART" id="SM00240">
    <property type="entry name" value="FHA"/>
    <property type="match status" value="1"/>
</dbReference>
<proteinExistence type="predicted"/>
<dbReference type="Gene3D" id="3.30.40.10">
    <property type="entry name" value="Zinc/RING finger domain, C3HC4 (zinc finger)"/>
    <property type="match status" value="1"/>
</dbReference>
<keyword evidence="1" id="KW-0808">Transferase</keyword>
<evidence type="ECO:0000259" key="9">
    <source>
        <dbReference type="PROSITE" id="PS50089"/>
    </source>
</evidence>
<keyword evidence="11" id="KW-1185">Reference proteome</keyword>
<dbReference type="GO" id="GO:0000151">
    <property type="term" value="C:ubiquitin ligase complex"/>
    <property type="evidence" value="ECO:0007669"/>
    <property type="project" value="TreeGrafter"/>
</dbReference>
<dbReference type="Gene3D" id="2.60.200.20">
    <property type="match status" value="1"/>
</dbReference>
<evidence type="ECO:0000256" key="5">
    <source>
        <dbReference type="ARBA" id="ARBA00022833"/>
    </source>
</evidence>
<dbReference type="InterPro" id="IPR001841">
    <property type="entry name" value="Znf_RING"/>
</dbReference>
<reference evidence="10 11" key="1">
    <citation type="submission" date="2018-08" db="EMBL/GenBank/DDBJ databases">
        <title>Genome and evolution of the arbuscular mycorrhizal fungus Diversispora epigaea (formerly Glomus versiforme) and its bacterial endosymbionts.</title>
        <authorList>
            <person name="Sun X."/>
            <person name="Fei Z."/>
            <person name="Harrison M."/>
        </authorList>
    </citation>
    <scope>NUCLEOTIDE SEQUENCE [LARGE SCALE GENOMIC DNA]</scope>
    <source>
        <strain evidence="10 11">IT104</strain>
    </source>
</reference>
<dbReference type="SUPFAM" id="SSF49879">
    <property type="entry name" value="SMAD/FHA domain"/>
    <property type="match status" value="1"/>
</dbReference>
<evidence type="ECO:0000256" key="2">
    <source>
        <dbReference type="ARBA" id="ARBA00022723"/>
    </source>
</evidence>
<protein>
    <submittedName>
        <fullName evidence="10">Uncharacterized protein</fullName>
    </submittedName>
</protein>
<dbReference type="PROSITE" id="PS50089">
    <property type="entry name" value="ZF_RING_2"/>
    <property type="match status" value="1"/>
</dbReference>
<keyword evidence="3 6" id="KW-0863">Zinc-finger</keyword>
<feature type="compositionally biased region" description="Polar residues" evidence="7">
    <location>
        <begin position="242"/>
        <end position="254"/>
    </location>
</feature>
<dbReference type="OrthoDB" id="687730at2759"/>
<dbReference type="GO" id="GO:0061630">
    <property type="term" value="F:ubiquitin protein ligase activity"/>
    <property type="evidence" value="ECO:0007669"/>
    <property type="project" value="TreeGrafter"/>
</dbReference>
<evidence type="ECO:0000313" key="11">
    <source>
        <dbReference type="Proteomes" id="UP000266861"/>
    </source>
</evidence>
<dbReference type="PROSITE" id="PS50006">
    <property type="entry name" value="FHA_DOMAIN"/>
    <property type="match status" value="1"/>
</dbReference>
<evidence type="ECO:0000256" key="4">
    <source>
        <dbReference type="ARBA" id="ARBA00022786"/>
    </source>
</evidence>
<dbReference type="InterPro" id="IPR008984">
    <property type="entry name" value="SMAD_FHA_dom_sf"/>
</dbReference>
<dbReference type="Pfam" id="PF00498">
    <property type="entry name" value="FHA"/>
    <property type="match status" value="1"/>
</dbReference>
<dbReference type="GO" id="GO:0008270">
    <property type="term" value="F:zinc ion binding"/>
    <property type="evidence" value="ECO:0007669"/>
    <property type="project" value="UniProtKB-KW"/>
</dbReference>
<feature type="region of interest" description="Disordered" evidence="7">
    <location>
        <begin position="238"/>
        <end position="271"/>
    </location>
</feature>
<evidence type="ECO:0000256" key="1">
    <source>
        <dbReference type="ARBA" id="ARBA00022679"/>
    </source>
</evidence>
<dbReference type="InterPro" id="IPR000253">
    <property type="entry name" value="FHA_dom"/>
</dbReference>
<keyword evidence="2" id="KW-0479">Metal-binding</keyword>
<dbReference type="EMBL" id="PQFF01000156">
    <property type="protein sequence ID" value="RHZ78301.1"/>
    <property type="molecule type" value="Genomic_DNA"/>
</dbReference>
<evidence type="ECO:0000313" key="10">
    <source>
        <dbReference type="EMBL" id="RHZ78301.1"/>
    </source>
</evidence>
<feature type="compositionally biased region" description="Polar residues" evidence="7">
    <location>
        <begin position="349"/>
        <end position="361"/>
    </location>
</feature>
<feature type="domain" description="RING-type" evidence="9">
    <location>
        <begin position="168"/>
        <end position="212"/>
    </location>
</feature>
<dbReference type="AlphaFoldDB" id="A0A397IQQ4"/>
<evidence type="ECO:0000256" key="7">
    <source>
        <dbReference type="SAM" id="MobiDB-lite"/>
    </source>
</evidence>
<dbReference type="GO" id="GO:0005829">
    <property type="term" value="C:cytosol"/>
    <property type="evidence" value="ECO:0007669"/>
    <property type="project" value="TreeGrafter"/>
</dbReference>
<dbReference type="PANTHER" id="PTHR15067">
    <property type="entry name" value="E3 UBIQUITIN-PROTEIN LIGASE RNF8"/>
    <property type="match status" value="1"/>
</dbReference>
<feature type="domain" description="FHA" evidence="8">
    <location>
        <begin position="38"/>
        <end position="92"/>
    </location>
</feature>
<keyword evidence="5" id="KW-0862">Zinc</keyword>
<evidence type="ECO:0000256" key="6">
    <source>
        <dbReference type="PROSITE-ProRule" id="PRU00175"/>
    </source>
</evidence>